<accession>A0A2I0L9B1</accession>
<name>A0A2I0L9B1_PUNGR</name>
<reference evidence="1 2" key="1">
    <citation type="submission" date="2017-11" db="EMBL/GenBank/DDBJ databases">
        <title>De-novo sequencing of pomegranate (Punica granatum L.) genome.</title>
        <authorList>
            <person name="Akparov Z."/>
            <person name="Amiraslanov A."/>
            <person name="Hajiyeva S."/>
            <person name="Abbasov M."/>
            <person name="Kaur K."/>
            <person name="Hamwieh A."/>
            <person name="Solovyev V."/>
            <person name="Salamov A."/>
            <person name="Braich B."/>
            <person name="Kosarev P."/>
            <person name="Mahmoud A."/>
            <person name="Hajiyev E."/>
            <person name="Babayeva S."/>
            <person name="Izzatullayeva V."/>
            <person name="Mammadov A."/>
            <person name="Mammadov A."/>
            <person name="Sharifova S."/>
            <person name="Ojaghi J."/>
            <person name="Eynullazada K."/>
            <person name="Bayramov B."/>
            <person name="Abdulazimova A."/>
            <person name="Shahmuradov I."/>
        </authorList>
    </citation>
    <scope>NUCLEOTIDE SEQUENCE [LARGE SCALE GENOMIC DNA]</scope>
    <source>
        <strain evidence="2">cv. AG2017</strain>
        <tissue evidence="1">Leaf</tissue>
    </source>
</reference>
<proteinExistence type="predicted"/>
<protein>
    <submittedName>
        <fullName evidence="1">Uncharacterized protein</fullName>
    </submittedName>
</protein>
<dbReference type="EMBL" id="PGOL01000095">
    <property type="protein sequence ID" value="PKI77287.1"/>
    <property type="molecule type" value="Genomic_DNA"/>
</dbReference>
<evidence type="ECO:0000313" key="1">
    <source>
        <dbReference type="EMBL" id="PKI77287.1"/>
    </source>
</evidence>
<keyword evidence="2" id="KW-1185">Reference proteome</keyword>
<organism evidence="1 2">
    <name type="scientific">Punica granatum</name>
    <name type="common">Pomegranate</name>
    <dbReference type="NCBI Taxonomy" id="22663"/>
    <lineage>
        <taxon>Eukaryota</taxon>
        <taxon>Viridiplantae</taxon>
        <taxon>Streptophyta</taxon>
        <taxon>Embryophyta</taxon>
        <taxon>Tracheophyta</taxon>
        <taxon>Spermatophyta</taxon>
        <taxon>Magnoliopsida</taxon>
        <taxon>eudicotyledons</taxon>
        <taxon>Gunneridae</taxon>
        <taxon>Pentapetalae</taxon>
        <taxon>rosids</taxon>
        <taxon>malvids</taxon>
        <taxon>Myrtales</taxon>
        <taxon>Lythraceae</taxon>
        <taxon>Punica</taxon>
    </lineage>
</organism>
<sequence length="152" mass="17277">MAFTPGMRSPVISVGVSSLKELNNSVAMLDDTCSPNPSTLLNTRAQLGTQEKKKRDSPRWAGIFAVGCWLAWNWRKSFSWPVSEDLPMKHEKGKLEAIRIRQGQVVSSEILVIIGWRDLCIISGFRHRRLKRYGGCGQDSKLLGTWDVERWF</sequence>
<evidence type="ECO:0000313" key="2">
    <source>
        <dbReference type="Proteomes" id="UP000233551"/>
    </source>
</evidence>
<dbReference type="Proteomes" id="UP000233551">
    <property type="component" value="Unassembled WGS sequence"/>
</dbReference>
<comment type="caution">
    <text evidence="1">The sequence shown here is derived from an EMBL/GenBank/DDBJ whole genome shotgun (WGS) entry which is preliminary data.</text>
</comment>
<gene>
    <name evidence="1" type="ORF">CRG98_002232</name>
</gene>
<dbReference type="AlphaFoldDB" id="A0A2I0L9B1"/>